<keyword evidence="2" id="KW-1185">Reference proteome</keyword>
<reference evidence="1" key="1">
    <citation type="submission" date="2023-03" db="EMBL/GenBank/DDBJ databases">
        <title>Massive genome expansion in bonnet fungi (Mycena s.s.) driven by repeated elements and novel gene families across ecological guilds.</title>
        <authorList>
            <consortium name="Lawrence Berkeley National Laboratory"/>
            <person name="Harder C.B."/>
            <person name="Miyauchi S."/>
            <person name="Viragh M."/>
            <person name="Kuo A."/>
            <person name="Thoen E."/>
            <person name="Andreopoulos B."/>
            <person name="Lu D."/>
            <person name="Skrede I."/>
            <person name="Drula E."/>
            <person name="Henrissat B."/>
            <person name="Morin E."/>
            <person name="Kohler A."/>
            <person name="Barry K."/>
            <person name="LaButti K."/>
            <person name="Morin E."/>
            <person name="Salamov A."/>
            <person name="Lipzen A."/>
            <person name="Mereny Z."/>
            <person name="Hegedus B."/>
            <person name="Baldrian P."/>
            <person name="Stursova M."/>
            <person name="Weitz H."/>
            <person name="Taylor A."/>
            <person name="Grigoriev I.V."/>
            <person name="Nagy L.G."/>
            <person name="Martin F."/>
            <person name="Kauserud H."/>
        </authorList>
    </citation>
    <scope>NUCLEOTIDE SEQUENCE</scope>
    <source>
        <strain evidence="1">9144</strain>
    </source>
</reference>
<name>A0AAD6V4W2_9AGAR</name>
<accession>A0AAD6V4W2</accession>
<dbReference type="AlphaFoldDB" id="A0AAD6V4W2"/>
<dbReference type="Proteomes" id="UP001219525">
    <property type="component" value="Unassembled WGS sequence"/>
</dbReference>
<dbReference type="EMBL" id="JARJCW010000054">
    <property type="protein sequence ID" value="KAJ7202595.1"/>
    <property type="molecule type" value="Genomic_DNA"/>
</dbReference>
<protein>
    <submittedName>
        <fullName evidence="1">Uncharacterized protein</fullName>
    </submittedName>
</protein>
<gene>
    <name evidence="1" type="ORF">GGX14DRAFT_370161</name>
</gene>
<organism evidence="1 2">
    <name type="scientific">Mycena pura</name>
    <dbReference type="NCBI Taxonomy" id="153505"/>
    <lineage>
        <taxon>Eukaryota</taxon>
        <taxon>Fungi</taxon>
        <taxon>Dikarya</taxon>
        <taxon>Basidiomycota</taxon>
        <taxon>Agaricomycotina</taxon>
        <taxon>Agaricomycetes</taxon>
        <taxon>Agaricomycetidae</taxon>
        <taxon>Agaricales</taxon>
        <taxon>Marasmiineae</taxon>
        <taxon>Mycenaceae</taxon>
        <taxon>Mycena</taxon>
    </lineage>
</organism>
<sequence length="288" mass="30785">MKYASRKYIDLIHGVTAKWASWDPPHPITVGDYGTIDKETGRFEVDGNIYDDPVTAALAAAHPPAPAPPDETLVITAETEGGCDFSLGPEVSIPGVLDASIKGRWQFRSGKTGALLVVSQPRSTRLPAANALIADLRDVPALRDKYIVTETVACHAYSMYLSSKSQDAVSLALVASVPVLAAPGLAAGGSASGAWWTSTGRGVFRSGCAAPETPHFTPLFALKRARARAGLRFRGARPVPDEDDDACDPCKDEDMQLPWAPLDEDGEEAYEEEVGHILRPARCDETAE</sequence>
<evidence type="ECO:0000313" key="1">
    <source>
        <dbReference type="EMBL" id="KAJ7202595.1"/>
    </source>
</evidence>
<comment type="caution">
    <text evidence="1">The sequence shown here is derived from an EMBL/GenBank/DDBJ whole genome shotgun (WGS) entry which is preliminary data.</text>
</comment>
<proteinExistence type="predicted"/>
<evidence type="ECO:0000313" key="2">
    <source>
        <dbReference type="Proteomes" id="UP001219525"/>
    </source>
</evidence>